<dbReference type="InterPro" id="IPR001034">
    <property type="entry name" value="DeoR_HTH"/>
</dbReference>
<dbReference type="Pfam" id="PF00455">
    <property type="entry name" value="DeoRC"/>
    <property type="match status" value="1"/>
</dbReference>
<dbReference type="SMART" id="SM00420">
    <property type="entry name" value="HTH_DEOR"/>
    <property type="match status" value="1"/>
</dbReference>
<evidence type="ECO:0000256" key="2">
    <source>
        <dbReference type="ARBA" id="ARBA00022491"/>
    </source>
</evidence>
<dbReference type="PROSITE" id="PS51000">
    <property type="entry name" value="HTH_DEOR_2"/>
    <property type="match status" value="1"/>
</dbReference>
<evidence type="ECO:0000256" key="3">
    <source>
        <dbReference type="ARBA" id="ARBA00023015"/>
    </source>
</evidence>
<dbReference type="PANTHER" id="PTHR30363:SF4">
    <property type="entry name" value="GLYCEROL-3-PHOSPHATE REGULON REPRESSOR"/>
    <property type="match status" value="1"/>
</dbReference>
<dbReference type="SUPFAM" id="SSF46785">
    <property type="entry name" value="Winged helix' DNA-binding domain"/>
    <property type="match status" value="1"/>
</dbReference>
<dbReference type="GO" id="GO:0003700">
    <property type="term" value="F:DNA-binding transcription factor activity"/>
    <property type="evidence" value="ECO:0007669"/>
    <property type="project" value="InterPro"/>
</dbReference>
<dbReference type="InterPro" id="IPR036388">
    <property type="entry name" value="WH-like_DNA-bd_sf"/>
</dbReference>
<evidence type="ECO:0000313" key="8">
    <source>
        <dbReference type="EMBL" id="NKY23186.1"/>
    </source>
</evidence>
<dbReference type="SMART" id="SM01134">
    <property type="entry name" value="DeoRC"/>
    <property type="match status" value="1"/>
</dbReference>
<dbReference type="SUPFAM" id="SSF100950">
    <property type="entry name" value="NagB/RpiA/CoA transferase-like"/>
    <property type="match status" value="1"/>
</dbReference>
<dbReference type="EMBL" id="JAAXOX010000004">
    <property type="protein sequence ID" value="NKY23186.1"/>
    <property type="molecule type" value="Genomic_DNA"/>
</dbReference>
<evidence type="ECO:0000256" key="1">
    <source>
        <dbReference type="ARBA" id="ARBA00021390"/>
    </source>
</evidence>
<dbReference type="Pfam" id="PF08220">
    <property type="entry name" value="HTH_DeoR"/>
    <property type="match status" value="1"/>
</dbReference>
<dbReference type="AlphaFoldDB" id="A0A7X6QZK6"/>
<feature type="domain" description="HTH deoR-type" evidence="7">
    <location>
        <begin position="9"/>
        <end position="64"/>
    </location>
</feature>
<reference evidence="8 9" key="1">
    <citation type="submission" date="2020-04" db="EMBL/GenBank/DDBJ databases">
        <title>MicrobeNet Type strains.</title>
        <authorList>
            <person name="Nicholson A.C."/>
        </authorList>
    </citation>
    <scope>NUCLEOTIDE SEQUENCE [LARGE SCALE GENOMIC DNA]</scope>
    <source>
        <strain evidence="8 9">ATCC BAA-788</strain>
    </source>
</reference>
<dbReference type="RefSeq" id="WP_168630292.1">
    <property type="nucleotide sequence ID" value="NZ_BONL01000023.1"/>
</dbReference>
<evidence type="ECO:0000256" key="4">
    <source>
        <dbReference type="ARBA" id="ARBA00023125"/>
    </source>
</evidence>
<sequence length="272" mass="28150">MAPVRYSSAPQRRDELLRRLREAGYVSSSTAAAELGVSEMTIRRDLGQLAAEGLARRVVGGASLVDAGTAPPFDLRRGEATREKDAIARAALPLLAGAEVVALDAGTTVAALARLLPDGLTVITHSLPVLAACTERPDLEVVGLGGTYHRATRSFAGPSTRAALADLAIGTAVLSATAAGPSGVCSADEWDADTKRAMVAVADRIVLLLDHRKLAARAPLRVLGLDQADAVVVDDQATDDQLAMLRDHCPRVVVAGTGDRAAPQPATASARS</sequence>
<dbReference type="InterPro" id="IPR014036">
    <property type="entry name" value="DeoR-like_C"/>
</dbReference>
<evidence type="ECO:0000256" key="6">
    <source>
        <dbReference type="ARBA" id="ARBA00024937"/>
    </source>
</evidence>
<comment type="caution">
    <text evidence="8">The sequence shown here is derived from an EMBL/GenBank/DDBJ whole genome shotgun (WGS) entry which is preliminary data.</text>
</comment>
<dbReference type="PANTHER" id="PTHR30363">
    <property type="entry name" value="HTH-TYPE TRANSCRIPTIONAL REGULATOR SRLR-RELATED"/>
    <property type="match status" value="1"/>
</dbReference>
<evidence type="ECO:0000256" key="5">
    <source>
        <dbReference type="ARBA" id="ARBA00023163"/>
    </source>
</evidence>
<dbReference type="PRINTS" id="PR00037">
    <property type="entry name" value="HTHLACR"/>
</dbReference>
<keyword evidence="4" id="KW-0238">DNA-binding</keyword>
<dbReference type="Proteomes" id="UP000581206">
    <property type="component" value="Unassembled WGS sequence"/>
</dbReference>
<keyword evidence="3" id="KW-0805">Transcription regulation</keyword>
<dbReference type="Gene3D" id="1.10.10.10">
    <property type="entry name" value="Winged helix-like DNA-binding domain superfamily/Winged helix DNA-binding domain"/>
    <property type="match status" value="1"/>
</dbReference>
<evidence type="ECO:0000259" key="7">
    <source>
        <dbReference type="PROSITE" id="PS51000"/>
    </source>
</evidence>
<keyword evidence="9" id="KW-1185">Reference proteome</keyword>
<dbReference type="PROSITE" id="PS00894">
    <property type="entry name" value="HTH_DEOR_1"/>
    <property type="match status" value="1"/>
</dbReference>
<dbReference type="InterPro" id="IPR018356">
    <property type="entry name" value="Tscrpt_reg_HTH_DeoR_CS"/>
</dbReference>
<dbReference type="InterPro" id="IPR037171">
    <property type="entry name" value="NagB/RpiA_transferase-like"/>
</dbReference>
<keyword evidence="2" id="KW-0678">Repressor</keyword>
<name>A0A7X6QZK6_9CELL</name>
<protein>
    <recommendedName>
        <fullName evidence="1">Lactose phosphotransferase system repressor</fullName>
    </recommendedName>
</protein>
<comment type="function">
    <text evidence="6">Repressor of the lactose catabolism operon. Galactose-6-phosphate is the inducer.</text>
</comment>
<organism evidence="8 9">
    <name type="scientific">Cellulomonas denverensis</name>
    <dbReference type="NCBI Taxonomy" id="264297"/>
    <lineage>
        <taxon>Bacteria</taxon>
        <taxon>Bacillati</taxon>
        <taxon>Actinomycetota</taxon>
        <taxon>Actinomycetes</taxon>
        <taxon>Micrococcales</taxon>
        <taxon>Cellulomonadaceae</taxon>
        <taxon>Cellulomonas</taxon>
    </lineage>
</organism>
<evidence type="ECO:0000313" key="9">
    <source>
        <dbReference type="Proteomes" id="UP000581206"/>
    </source>
</evidence>
<gene>
    <name evidence="8" type="ORF">HGA03_10985</name>
</gene>
<keyword evidence="5" id="KW-0804">Transcription</keyword>
<dbReference type="InterPro" id="IPR036390">
    <property type="entry name" value="WH_DNA-bd_sf"/>
</dbReference>
<dbReference type="InterPro" id="IPR050313">
    <property type="entry name" value="Carb_Metab_HTH_regulators"/>
</dbReference>
<proteinExistence type="predicted"/>
<accession>A0A7X6QZK6</accession>
<dbReference type="GO" id="GO:0003677">
    <property type="term" value="F:DNA binding"/>
    <property type="evidence" value="ECO:0007669"/>
    <property type="project" value="UniProtKB-KW"/>
</dbReference>